<gene>
    <name evidence="4" type="ORF">HMPREF1871_00843</name>
</gene>
<dbReference type="RefSeq" id="WP_066130359.1">
    <property type="nucleotide sequence ID" value="NZ_KQ959887.1"/>
</dbReference>
<dbReference type="EMBL" id="LSDB01000038">
    <property type="protein sequence ID" value="KXB57671.1"/>
    <property type="molecule type" value="Genomic_DNA"/>
</dbReference>
<evidence type="ECO:0000313" key="5">
    <source>
        <dbReference type="Proteomes" id="UP000070467"/>
    </source>
</evidence>
<protein>
    <recommendedName>
        <fullName evidence="3">SpaA-like prealbumin fold domain-containing protein</fullName>
    </recommendedName>
</protein>
<accession>A0ABR5TP90</accession>
<organism evidence="4 5">
    <name type="scientific">Gemelliphila asaccharolytica</name>
    <dbReference type="NCBI Taxonomy" id="502393"/>
    <lineage>
        <taxon>Bacteria</taxon>
        <taxon>Bacillati</taxon>
        <taxon>Bacillota</taxon>
        <taxon>Bacilli</taxon>
        <taxon>Bacillales</taxon>
        <taxon>Gemellaceae</taxon>
        <taxon>Gemelliphila</taxon>
    </lineage>
</organism>
<dbReference type="Gene3D" id="2.60.40.10">
    <property type="entry name" value="Immunoglobulins"/>
    <property type="match status" value="1"/>
</dbReference>
<keyword evidence="1" id="KW-1133">Transmembrane helix</keyword>
<sequence>MRKIVSLLLLIMLFSSNNVYATDLSVQKLYYENSEDSSSIELWNKAKFGEVAFSLYKDDCLIKKDVAIDENGRAYFGEIAEGKYKIVETKHSNICKINSKDVIVDTTGREKLVIYPKNEFGTKIIENIIKKENNNENKENYEKLKENNLLTSTGIFAKNGIMGIILLLLILIIIKIKKTILK</sequence>
<dbReference type="InterPro" id="IPR041033">
    <property type="entry name" value="SpaA_PFL_dom_1"/>
</dbReference>
<evidence type="ECO:0000259" key="3">
    <source>
        <dbReference type="Pfam" id="PF17802"/>
    </source>
</evidence>
<name>A0ABR5TP90_9BACL</name>
<feature type="domain" description="SpaA-like prealbumin fold" evidence="3">
    <location>
        <begin position="48"/>
        <end position="112"/>
    </location>
</feature>
<dbReference type="Proteomes" id="UP000070467">
    <property type="component" value="Unassembled WGS sequence"/>
</dbReference>
<evidence type="ECO:0000313" key="4">
    <source>
        <dbReference type="EMBL" id="KXB57671.1"/>
    </source>
</evidence>
<dbReference type="Pfam" id="PF17802">
    <property type="entry name" value="SpaA"/>
    <property type="match status" value="1"/>
</dbReference>
<feature type="chain" id="PRO_5045720396" description="SpaA-like prealbumin fold domain-containing protein" evidence="2">
    <location>
        <begin position="22"/>
        <end position="182"/>
    </location>
</feature>
<feature type="signal peptide" evidence="2">
    <location>
        <begin position="1"/>
        <end position="21"/>
    </location>
</feature>
<comment type="caution">
    <text evidence="4">The sequence shown here is derived from an EMBL/GenBank/DDBJ whole genome shotgun (WGS) entry which is preliminary data.</text>
</comment>
<keyword evidence="2" id="KW-0732">Signal</keyword>
<evidence type="ECO:0000256" key="1">
    <source>
        <dbReference type="SAM" id="Phobius"/>
    </source>
</evidence>
<evidence type="ECO:0000256" key="2">
    <source>
        <dbReference type="SAM" id="SignalP"/>
    </source>
</evidence>
<proteinExistence type="predicted"/>
<keyword evidence="1" id="KW-0812">Transmembrane</keyword>
<keyword evidence="5" id="KW-1185">Reference proteome</keyword>
<feature type="transmembrane region" description="Helical" evidence="1">
    <location>
        <begin position="155"/>
        <end position="174"/>
    </location>
</feature>
<reference evidence="4 5" key="1">
    <citation type="submission" date="2016-01" db="EMBL/GenBank/DDBJ databases">
        <authorList>
            <person name="Mitreva M."/>
            <person name="Pepin K.H."/>
            <person name="Mihindukulasuriya K.A."/>
            <person name="Fulton R."/>
            <person name="Fronick C."/>
            <person name="O'Laughlin M."/>
            <person name="Miner T."/>
            <person name="Herter B."/>
            <person name="Rosa B.A."/>
            <person name="Cordes M."/>
            <person name="Tomlinson C."/>
            <person name="Wollam A."/>
            <person name="Palsikar V.B."/>
            <person name="Mardis E.R."/>
            <person name="Wilson R.K."/>
        </authorList>
    </citation>
    <scope>NUCLEOTIDE SEQUENCE [LARGE SCALE GENOMIC DNA]</scope>
    <source>
        <strain evidence="4 5">KA00071</strain>
    </source>
</reference>
<dbReference type="InterPro" id="IPR013783">
    <property type="entry name" value="Ig-like_fold"/>
</dbReference>
<keyword evidence="1" id="KW-0472">Membrane</keyword>